<evidence type="ECO:0000313" key="3">
    <source>
        <dbReference type="Proteomes" id="UP001292094"/>
    </source>
</evidence>
<feature type="compositionally biased region" description="Basic and acidic residues" evidence="1">
    <location>
        <begin position="44"/>
        <end position="61"/>
    </location>
</feature>
<feature type="compositionally biased region" description="Basic and acidic residues" evidence="1">
    <location>
        <begin position="104"/>
        <end position="114"/>
    </location>
</feature>
<evidence type="ECO:0000313" key="2">
    <source>
        <dbReference type="EMBL" id="KAK4302397.1"/>
    </source>
</evidence>
<name>A0AAE1P7S2_9EUCA</name>
<comment type="caution">
    <text evidence="2">The sequence shown here is derived from an EMBL/GenBank/DDBJ whole genome shotgun (WGS) entry which is preliminary data.</text>
</comment>
<sequence length="114" mass="13343">MMKERQCKISIRNSTLEVRGRKNKARRYPRKRRARQEGLNRSNVEQEKENDQEGRLVGSDRRRGKTWQESEGSGSRGKDCGVHGDIGSMIRDKKKEGRGQNIDRQVDRNKDKME</sequence>
<feature type="region of interest" description="Disordered" evidence="1">
    <location>
        <begin position="1"/>
        <end position="114"/>
    </location>
</feature>
<evidence type="ECO:0000256" key="1">
    <source>
        <dbReference type="SAM" id="MobiDB-lite"/>
    </source>
</evidence>
<dbReference type="Proteomes" id="UP001292094">
    <property type="component" value="Unassembled WGS sequence"/>
</dbReference>
<protein>
    <submittedName>
        <fullName evidence="2">Uncharacterized protein</fullName>
    </submittedName>
</protein>
<accession>A0AAE1P7S2</accession>
<gene>
    <name evidence="2" type="ORF">Pmani_025509</name>
</gene>
<dbReference type="AlphaFoldDB" id="A0AAE1P7S2"/>
<proteinExistence type="predicted"/>
<organism evidence="2 3">
    <name type="scientific">Petrolisthes manimaculis</name>
    <dbReference type="NCBI Taxonomy" id="1843537"/>
    <lineage>
        <taxon>Eukaryota</taxon>
        <taxon>Metazoa</taxon>
        <taxon>Ecdysozoa</taxon>
        <taxon>Arthropoda</taxon>
        <taxon>Crustacea</taxon>
        <taxon>Multicrustacea</taxon>
        <taxon>Malacostraca</taxon>
        <taxon>Eumalacostraca</taxon>
        <taxon>Eucarida</taxon>
        <taxon>Decapoda</taxon>
        <taxon>Pleocyemata</taxon>
        <taxon>Anomura</taxon>
        <taxon>Galatheoidea</taxon>
        <taxon>Porcellanidae</taxon>
        <taxon>Petrolisthes</taxon>
    </lineage>
</organism>
<dbReference type="EMBL" id="JAWZYT010002739">
    <property type="protein sequence ID" value="KAK4302397.1"/>
    <property type="molecule type" value="Genomic_DNA"/>
</dbReference>
<reference evidence="2" key="1">
    <citation type="submission" date="2023-11" db="EMBL/GenBank/DDBJ databases">
        <title>Genome assemblies of two species of porcelain crab, Petrolisthes cinctipes and Petrolisthes manimaculis (Anomura: Porcellanidae).</title>
        <authorList>
            <person name="Angst P."/>
        </authorList>
    </citation>
    <scope>NUCLEOTIDE SEQUENCE</scope>
    <source>
        <strain evidence="2">PB745_02</strain>
        <tissue evidence="2">Gill</tissue>
    </source>
</reference>
<keyword evidence="3" id="KW-1185">Reference proteome</keyword>
<feature type="compositionally biased region" description="Basic residues" evidence="1">
    <location>
        <begin position="21"/>
        <end position="34"/>
    </location>
</feature>